<dbReference type="AlphaFoldDB" id="A0AAQ4ER78"/>
<evidence type="ECO:0000256" key="7">
    <source>
        <dbReference type="SAM" id="SignalP"/>
    </source>
</evidence>
<dbReference type="EMBL" id="JARKHS020012203">
    <property type="protein sequence ID" value="KAK8777118.1"/>
    <property type="molecule type" value="Genomic_DNA"/>
</dbReference>
<feature type="signal peptide" evidence="7">
    <location>
        <begin position="1"/>
        <end position="22"/>
    </location>
</feature>
<comment type="function">
    <text evidence="6">Salivary chemokine-binding protein which binds to host chemokines.</text>
</comment>
<keyword evidence="3 6" id="KW-0732">Signal</keyword>
<comment type="subcellular location">
    <subcellularLocation>
        <location evidence="1 6">Secreted</location>
    </subcellularLocation>
</comment>
<protein>
    <recommendedName>
        <fullName evidence="6">Evasin</fullName>
    </recommendedName>
</protein>
<evidence type="ECO:0000256" key="2">
    <source>
        <dbReference type="ARBA" id="ARBA00022525"/>
    </source>
</evidence>
<proteinExistence type="predicted"/>
<dbReference type="Proteomes" id="UP001321473">
    <property type="component" value="Unassembled WGS sequence"/>
</dbReference>
<dbReference type="GO" id="GO:0005576">
    <property type="term" value="C:extracellular region"/>
    <property type="evidence" value="ECO:0007669"/>
    <property type="project" value="UniProtKB-SubCell"/>
</dbReference>
<dbReference type="GO" id="GO:0019957">
    <property type="term" value="F:C-C chemokine binding"/>
    <property type="evidence" value="ECO:0007669"/>
    <property type="project" value="InterPro"/>
</dbReference>
<keyword evidence="5 6" id="KW-0325">Glycoprotein</keyword>
<name>A0AAQ4ER78_AMBAM</name>
<evidence type="ECO:0000256" key="3">
    <source>
        <dbReference type="ARBA" id="ARBA00022729"/>
    </source>
</evidence>
<organism evidence="8 9">
    <name type="scientific">Amblyomma americanum</name>
    <name type="common">Lone star tick</name>
    <dbReference type="NCBI Taxonomy" id="6943"/>
    <lineage>
        <taxon>Eukaryota</taxon>
        <taxon>Metazoa</taxon>
        <taxon>Ecdysozoa</taxon>
        <taxon>Arthropoda</taxon>
        <taxon>Chelicerata</taxon>
        <taxon>Arachnida</taxon>
        <taxon>Acari</taxon>
        <taxon>Parasitiformes</taxon>
        <taxon>Ixodida</taxon>
        <taxon>Ixodoidea</taxon>
        <taxon>Ixodidae</taxon>
        <taxon>Amblyomminae</taxon>
        <taxon>Amblyomma</taxon>
    </lineage>
</organism>
<gene>
    <name evidence="8" type="ORF">V5799_029537</name>
</gene>
<evidence type="ECO:0000256" key="6">
    <source>
        <dbReference type="RuleBase" id="RU369006"/>
    </source>
</evidence>
<dbReference type="InterPro" id="IPR045797">
    <property type="entry name" value="EVA_Class_A"/>
</dbReference>
<evidence type="ECO:0000256" key="4">
    <source>
        <dbReference type="ARBA" id="ARBA00023157"/>
    </source>
</evidence>
<reference evidence="8 9" key="1">
    <citation type="journal article" date="2023" name="Arcadia Sci">
        <title>De novo assembly of a long-read Amblyomma americanum tick genome.</title>
        <authorList>
            <person name="Chou S."/>
            <person name="Poskanzer K.E."/>
            <person name="Rollins M."/>
            <person name="Thuy-Boun P.S."/>
        </authorList>
    </citation>
    <scope>NUCLEOTIDE SEQUENCE [LARGE SCALE GENOMIC DNA]</scope>
    <source>
        <strain evidence="8">F_SG_1</strain>
        <tissue evidence="8">Salivary glands</tissue>
    </source>
</reference>
<feature type="chain" id="PRO_5042889858" description="Evasin" evidence="7">
    <location>
        <begin position="23"/>
        <end position="106"/>
    </location>
</feature>
<dbReference type="Pfam" id="PF19429">
    <property type="entry name" value="EVA_Class_A"/>
    <property type="match status" value="1"/>
</dbReference>
<accession>A0AAQ4ER78</accession>
<dbReference type="Gene3D" id="2.30.130.100">
    <property type="match status" value="1"/>
</dbReference>
<evidence type="ECO:0000256" key="1">
    <source>
        <dbReference type="ARBA" id="ARBA00004613"/>
    </source>
</evidence>
<comment type="caution">
    <text evidence="8">The sequence shown here is derived from an EMBL/GenBank/DDBJ whole genome shotgun (WGS) entry which is preliminary data.</text>
</comment>
<sequence>MSLIPAFYCLLVWFTFTQRVSTKLTVPEGLYIQSLTTEGAELPVGCVYTDEKKTVQGVGPQEGQECVPITEDAYTAMESGTPYSCPLGLCRSYNCEASGLILKCWK</sequence>
<keyword evidence="4 6" id="KW-1015">Disulfide bond</keyword>
<evidence type="ECO:0000256" key="5">
    <source>
        <dbReference type="ARBA" id="ARBA00023180"/>
    </source>
</evidence>
<keyword evidence="9" id="KW-1185">Reference proteome</keyword>
<evidence type="ECO:0000313" key="8">
    <source>
        <dbReference type="EMBL" id="KAK8777118.1"/>
    </source>
</evidence>
<evidence type="ECO:0000313" key="9">
    <source>
        <dbReference type="Proteomes" id="UP001321473"/>
    </source>
</evidence>
<keyword evidence="2 6" id="KW-0964">Secreted</keyword>